<protein>
    <recommendedName>
        <fullName evidence="1">DUF402 domain-containing protein</fullName>
    </recommendedName>
</protein>
<dbReference type="Gene3D" id="2.40.380.10">
    <property type="entry name" value="FomD-like"/>
    <property type="match status" value="1"/>
</dbReference>
<evidence type="ECO:0000313" key="3">
    <source>
        <dbReference type="Proteomes" id="UP000757540"/>
    </source>
</evidence>
<reference evidence="2 3" key="1">
    <citation type="submission" date="2020-05" db="EMBL/GenBank/DDBJ databases">
        <title>Genomic Encyclopedia of Type Strains, Phase III (KMG-III): the genomes of soil and plant-associated and newly described type strains.</title>
        <authorList>
            <person name="Whitman W."/>
        </authorList>
    </citation>
    <scope>NUCLEOTIDE SEQUENCE [LARGE SCALE GENOMIC DNA]</scope>
    <source>
        <strain evidence="2 3">KCTC 19046</strain>
    </source>
</reference>
<dbReference type="InterPro" id="IPR007295">
    <property type="entry name" value="DUF402"/>
</dbReference>
<dbReference type="Pfam" id="PF04167">
    <property type="entry name" value="DUF402"/>
    <property type="match status" value="1"/>
</dbReference>
<evidence type="ECO:0000313" key="2">
    <source>
        <dbReference type="EMBL" id="NOV95632.1"/>
    </source>
</evidence>
<comment type="caution">
    <text evidence="2">The sequence shown here is derived from an EMBL/GenBank/DDBJ whole genome shotgun (WGS) entry which is preliminary data.</text>
</comment>
<proteinExistence type="predicted"/>
<feature type="domain" description="DUF402" evidence="1">
    <location>
        <begin position="28"/>
        <end position="125"/>
    </location>
</feature>
<dbReference type="Proteomes" id="UP000757540">
    <property type="component" value="Unassembled WGS sequence"/>
</dbReference>
<dbReference type="InterPro" id="IPR035930">
    <property type="entry name" value="FomD-like_sf"/>
</dbReference>
<sequence>MVTVRVEKRKPCGRVRRTWSAQTLGADVWGDWFSVPDDGGVLLLPVADPWVAWFRTDGSVRVDIATTVVAASPVCSFVDLDVDVERDADGTVRLLDADDLLERGPSYPRAWVELAWEAWREVGQEVMSRAEPFGTASVAWLGTSQSSSRVMSPDCGSTR</sequence>
<gene>
    <name evidence="2" type="ORF">HDG69_000185</name>
</gene>
<keyword evidence="3" id="KW-1185">Reference proteome</keyword>
<name>A0ABX1ZYF0_9MICO</name>
<organism evidence="2 3">
    <name type="scientific">Isoptericola halotolerans</name>
    <dbReference type="NCBI Taxonomy" id="300560"/>
    <lineage>
        <taxon>Bacteria</taxon>
        <taxon>Bacillati</taxon>
        <taxon>Actinomycetota</taxon>
        <taxon>Actinomycetes</taxon>
        <taxon>Micrococcales</taxon>
        <taxon>Promicromonosporaceae</taxon>
        <taxon>Isoptericola</taxon>
    </lineage>
</organism>
<evidence type="ECO:0000259" key="1">
    <source>
        <dbReference type="Pfam" id="PF04167"/>
    </source>
</evidence>
<dbReference type="SUPFAM" id="SSF159234">
    <property type="entry name" value="FomD-like"/>
    <property type="match status" value="1"/>
</dbReference>
<accession>A0ABX1ZYF0</accession>
<dbReference type="RefSeq" id="WP_171781911.1">
    <property type="nucleotide sequence ID" value="NZ_BAAAML010000002.1"/>
</dbReference>
<dbReference type="EMBL" id="JABEZU010000001">
    <property type="protein sequence ID" value="NOV95632.1"/>
    <property type="molecule type" value="Genomic_DNA"/>
</dbReference>